<evidence type="ECO:0000256" key="10">
    <source>
        <dbReference type="ARBA" id="ARBA00023136"/>
    </source>
</evidence>
<dbReference type="UniPathway" id="UPA00143"/>
<dbReference type="SMART" id="SM00184">
    <property type="entry name" value="RING"/>
    <property type="match status" value="1"/>
</dbReference>
<dbReference type="GO" id="GO:0016020">
    <property type="term" value="C:membrane"/>
    <property type="evidence" value="ECO:0007669"/>
    <property type="project" value="UniProtKB-SubCell"/>
</dbReference>
<evidence type="ECO:0000259" key="13">
    <source>
        <dbReference type="PROSITE" id="PS50089"/>
    </source>
</evidence>
<keyword evidence="3" id="KW-0808">Transferase</keyword>
<keyword evidence="8" id="KW-0862">Zinc</keyword>
<dbReference type="GO" id="GO:0008270">
    <property type="term" value="F:zinc ion binding"/>
    <property type="evidence" value="ECO:0007669"/>
    <property type="project" value="UniProtKB-KW"/>
</dbReference>
<evidence type="ECO:0000256" key="1">
    <source>
        <dbReference type="ARBA" id="ARBA00004167"/>
    </source>
</evidence>
<reference evidence="14 15" key="1">
    <citation type="journal article" date="2018" name="Mol. Plant">
        <title>The genome of Artemisia annua provides insight into the evolution of Asteraceae family and artemisinin biosynthesis.</title>
        <authorList>
            <person name="Shen Q."/>
            <person name="Zhang L."/>
            <person name="Liao Z."/>
            <person name="Wang S."/>
            <person name="Yan T."/>
            <person name="Shi P."/>
            <person name="Liu M."/>
            <person name="Fu X."/>
            <person name="Pan Q."/>
            <person name="Wang Y."/>
            <person name="Lv Z."/>
            <person name="Lu X."/>
            <person name="Zhang F."/>
            <person name="Jiang W."/>
            <person name="Ma Y."/>
            <person name="Chen M."/>
            <person name="Hao X."/>
            <person name="Li L."/>
            <person name="Tang Y."/>
            <person name="Lv G."/>
            <person name="Zhou Y."/>
            <person name="Sun X."/>
            <person name="Brodelius P.E."/>
            <person name="Rose J.K.C."/>
            <person name="Tang K."/>
        </authorList>
    </citation>
    <scope>NUCLEOTIDE SEQUENCE [LARGE SCALE GENOMIC DNA]</scope>
    <source>
        <strain evidence="15">cv. Huhao1</strain>
        <tissue evidence="14">Leaf</tissue>
    </source>
</reference>
<sequence length="106" mass="12145">MNNNDNSDANSPILYDCVVCLCEVEPEDNEFKKLLNCNHGVQFHRGCIESWLKDHSTCPLCRSHVQRPVHQRLNAYMFKLRDNIVLYCNIALENVASSINGDCQDC</sequence>
<keyword evidence="6 12" id="KW-0863">Zinc-finger</keyword>
<dbReference type="PANTHER" id="PTHR45768">
    <property type="entry name" value="E3 UBIQUITIN-PROTEIN LIGASE RNF13-LIKE"/>
    <property type="match status" value="1"/>
</dbReference>
<dbReference type="SUPFAM" id="SSF57850">
    <property type="entry name" value="RING/U-box"/>
    <property type="match status" value="1"/>
</dbReference>
<proteinExistence type="inferred from homology"/>
<dbReference type="InterPro" id="IPR013083">
    <property type="entry name" value="Znf_RING/FYVE/PHD"/>
</dbReference>
<name>A0A2U1LKQ9_ARTAN</name>
<evidence type="ECO:0000256" key="3">
    <source>
        <dbReference type="ARBA" id="ARBA00022679"/>
    </source>
</evidence>
<dbReference type="EMBL" id="PKPP01008868">
    <property type="protein sequence ID" value="PWA49571.1"/>
    <property type="molecule type" value="Genomic_DNA"/>
</dbReference>
<keyword evidence="7" id="KW-0833">Ubl conjugation pathway</keyword>
<evidence type="ECO:0000256" key="6">
    <source>
        <dbReference type="ARBA" id="ARBA00022771"/>
    </source>
</evidence>
<comment type="subcellular location">
    <subcellularLocation>
        <location evidence="1">Membrane</location>
        <topology evidence="1">Single-pass membrane protein</topology>
    </subcellularLocation>
</comment>
<comment type="pathway">
    <text evidence="2">Protein modification; protein ubiquitination.</text>
</comment>
<evidence type="ECO:0000256" key="8">
    <source>
        <dbReference type="ARBA" id="ARBA00022833"/>
    </source>
</evidence>
<keyword evidence="9" id="KW-1133">Transmembrane helix</keyword>
<comment type="caution">
    <text evidence="14">The sequence shown here is derived from an EMBL/GenBank/DDBJ whole genome shotgun (WGS) entry which is preliminary data.</text>
</comment>
<evidence type="ECO:0000256" key="2">
    <source>
        <dbReference type="ARBA" id="ARBA00004906"/>
    </source>
</evidence>
<evidence type="ECO:0000256" key="4">
    <source>
        <dbReference type="ARBA" id="ARBA00022692"/>
    </source>
</evidence>
<organism evidence="14 15">
    <name type="scientific">Artemisia annua</name>
    <name type="common">Sweet wormwood</name>
    <dbReference type="NCBI Taxonomy" id="35608"/>
    <lineage>
        <taxon>Eukaryota</taxon>
        <taxon>Viridiplantae</taxon>
        <taxon>Streptophyta</taxon>
        <taxon>Embryophyta</taxon>
        <taxon>Tracheophyta</taxon>
        <taxon>Spermatophyta</taxon>
        <taxon>Magnoliopsida</taxon>
        <taxon>eudicotyledons</taxon>
        <taxon>Gunneridae</taxon>
        <taxon>Pentapetalae</taxon>
        <taxon>asterids</taxon>
        <taxon>campanulids</taxon>
        <taxon>Asterales</taxon>
        <taxon>Asteraceae</taxon>
        <taxon>Asteroideae</taxon>
        <taxon>Anthemideae</taxon>
        <taxon>Artemisiinae</taxon>
        <taxon>Artemisia</taxon>
    </lineage>
</organism>
<dbReference type="PROSITE" id="PS50089">
    <property type="entry name" value="ZF_RING_2"/>
    <property type="match status" value="1"/>
</dbReference>
<keyword evidence="15" id="KW-1185">Reference proteome</keyword>
<dbReference type="PANTHER" id="PTHR45768:SF10">
    <property type="entry name" value="RING-H2 FINGER PROTEIN ATL13-RELATED"/>
    <property type="match status" value="1"/>
</dbReference>
<evidence type="ECO:0000313" key="14">
    <source>
        <dbReference type="EMBL" id="PWA49571.1"/>
    </source>
</evidence>
<dbReference type="InterPro" id="IPR001841">
    <property type="entry name" value="Znf_RING"/>
</dbReference>
<keyword evidence="5" id="KW-0479">Metal-binding</keyword>
<gene>
    <name evidence="14" type="ORF">CTI12_AA304460</name>
</gene>
<evidence type="ECO:0000256" key="11">
    <source>
        <dbReference type="ARBA" id="ARBA00024209"/>
    </source>
</evidence>
<evidence type="ECO:0000256" key="12">
    <source>
        <dbReference type="PROSITE-ProRule" id="PRU00175"/>
    </source>
</evidence>
<evidence type="ECO:0000256" key="9">
    <source>
        <dbReference type="ARBA" id="ARBA00022989"/>
    </source>
</evidence>
<comment type="similarity">
    <text evidence="11">Belongs to the RING-type zinc finger family. ATL subfamily.</text>
</comment>
<feature type="domain" description="RING-type" evidence="13">
    <location>
        <begin position="17"/>
        <end position="62"/>
    </location>
</feature>
<dbReference type="Pfam" id="PF13639">
    <property type="entry name" value="zf-RING_2"/>
    <property type="match status" value="1"/>
</dbReference>
<evidence type="ECO:0000256" key="5">
    <source>
        <dbReference type="ARBA" id="ARBA00022723"/>
    </source>
</evidence>
<evidence type="ECO:0000313" key="15">
    <source>
        <dbReference type="Proteomes" id="UP000245207"/>
    </source>
</evidence>
<dbReference type="OrthoDB" id="8062037at2759"/>
<dbReference type="Proteomes" id="UP000245207">
    <property type="component" value="Unassembled WGS sequence"/>
</dbReference>
<protein>
    <submittedName>
        <fullName evidence="14">Zinc finger, RING/FYVE/PHD-type</fullName>
    </submittedName>
</protein>
<dbReference type="Gene3D" id="3.30.40.10">
    <property type="entry name" value="Zinc/RING finger domain, C3HC4 (zinc finger)"/>
    <property type="match status" value="1"/>
</dbReference>
<dbReference type="GO" id="GO:0016567">
    <property type="term" value="P:protein ubiquitination"/>
    <property type="evidence" value="ECO:0007669"/>
    <property type="project" value="UniProtKB-UniPathway"/>
</dbReference>
<keyword evidence="4" id="KW-0812">Transmembrane</keyword>
<dbReference type="AlphaFoldDB" id="A0A2U1LKQ9"/>
<dbReference type="GO" id="GO:0016740">
    <property type="term" value="F:transferase activity"/>
    <property type="evidence" value="ECO:0007669"/>
    <property type="project" value="UniProtKB-KW"/>
</dbReference>
<keyword evidence="10" id="KW-0472">Membrane</keyword>
<evidence type="ECO:0000256" key="7">
    <source>
        <dbReference type="ARBA" id="ARBA00022786"/>
    </source>
</evidence>
<accession>A0A2U1LKQ9</accession>